<evidence type="ECO:0000313" key="2">
    <source>
        <dbReference type="Proteomes" id="UP001055811"/>
    </source>
</evidence>
<accession>A0ACB9EYB0</accession>
<sequence length="110" mass="12208">MIPNVAYYSLERRFSFQTLIPSRRSRIAATSSPFAIAAALLRSPLLFRHPLSPLFLCRSPIVTISLKSTLVTISSKSPVAAALSRTVLFGVRGIGHEVLNDVWYFSSRRS</sequence>
<evidence type="ECO:0000313" key="1">
    <source>
        <dbReference type="EMBL" id="KAI3763849.1"/>
    </source>
</evidence>
<dbReference type="EMBL" id="CM042011">
    <property type="protein sequence ID" value="KAI3763849.1"/>
    <property type="molecule type" value="Genomic_DNA"/>
</dbReference>
<comment type="caution">
    <text evidence="1">The sequence shown here is derived from an EMBL/GenBank/DDBJ whole genome shotgun (WGS) entry which is preliminary data.</text>
</comment>
<organism evidence="1 2">
    <name type="scientific">Cichorium intybus</name>
    <name type="common">Chicory</name>
    <dbReference type="NCBI Taxonomy" id="13427"/>
    <lineage>
        <taxon>Eukaryota</taxon>
        <taxon>Viridiplantae</taxon>
        <taxon>Streptophyta</taxon>
        <taxon>Embryophyta</taxon>
        <taxon>Tracheophyta</taxon>
        <taxon>Spermatophyta</taxon>
        <taxon>Magnoliopsida</taxon>
        <taxon>eudicotyledons</taxon>
        <taxon>Gunneridae</taxon>
        <taxon>Pentapetalae</taxon>
        <taxon>asterids</taxon>
        <taxon>campanulids</taxon>
        <taxon>Asterales</taxon>
        <taxon>Asteraceae</taxon>
        <taxon>Cichorioideae</taxon>
        <taxon>Cichorieae</taxon>
        <taxon>Cichoriinae</taxon>
        <taxon>Cichorium</taxon>
    </lineage>
</organism>
<dbReference type="Proteomes" id="UP001055811">
    <property type="component" value="Linkage Group LG03"/>
</dbReference>
<gene>
    <name evidence="1" type="ORF">L2E82_13847</name>
</gene>
<protein>
    <submittedName>
        <fullName evidence="1">Uncharacterized protein</fullName>
    </submittedName>
</protein>
<reference evidence="2" key="1">
    <citation type="journal article" date="2022" name="Mol. Ecol. Resour.">
        <title>The genomes of chicory, endive, great burdock and yacon provide insights into Asteraceae palaeo-polyploidization history and plant inulin production.</title>
        <authorList>
            <person name="Fan W."/>
            <person name="Wang S."/>
            <person name="Wang H."/>
            <person name="Wang A."/>
            <person name="Jiang F."/>
            <person name="Liu H."/>
            <person name="Zhao H."/>
            <person name="Xu D."/>
            <person name="Zhang Y."/>
        </authorList>
    </citation>
    <scope>NUCLEOTIDE SEQUENCE [LARGE SCALE GENOMIC DNA]</scope>
    <source>
        <strain evidence="2">cv. Punajuju</strain>
    </source>
</reference>
<name>A0ACB9EYB0_CICIN</name>
<keyword evidence="2" id="KW-1185">Reference proteome</keyword>
<reference evidence="1 2" key="2">
    <citation type="journal article" date="2022" name="Mol. Ecol. Resour.">
        <title>The genomes of chicory, endive, great burdock and yacon provide insights into Asteraceae paleo-polyploidization history and plant inulin production.</title>
        <authorList>
            <person name="Fan W."/>
            <person name="Wang S."/>
            <person name="Wang H."/>
            <person name="Wang A."/>
            <person name="Jiang F."/>
            <person name="Liu H."/>
            <person name="Zhao H."/>
            <person name="Xu D."/>
            <person name="Zhang Y."/>
        </authorList>
    </citation>
    <scope>NUCLEOTIDE SEQUENCE [LARGE SCALE GENOMIC DNA]</scope>
    <source>
        <strain evidence="2">cv. Punajuju</strain>
        <tissue evidence="1">Leaves</tissue>
    </source>
</reference>
<proteinExistence type="predicted"/>